<protein>
    <submittedName>
        <fullName evidence="8">Myo-inositol catabolism protein IolD</fullName>
        <ecNumber evidence="8">1.-.-.-</ecNumber>
        <ecNumber evidence="8">3.7.1.-</ecNumber>
    </submittedName>
</protein>
<evidence type="ECO:0000256" key="2">
    <source>
        <dbReference type="ARBA" id="ARBA00023052"/>
    </source>
</evidence>
<keyword evidence="2 3" id="KW-0786">Thiamine pyrophosphate</keyword>
<keyword evidence="8" id="KW-0560">Oxidoreductase</keyword>
<dbReference type="PANTHER" id="PTHR18968:SF9">
    <property type="entry name" value="3D-(3,5_4)-TRIHYDROXYCYCLOHEXANE-1,2-DIONE HYDROLASE"/>
    <property type="match status" value="1"/>
</dbReference>
<comment type="similarity">
    <text evidence="1 3">Belongs to the TPP enzyme family.</text>
</comment>
<dbReference type="GO" id="GO:0016491">
    <property type="term" value="F:oxidoreductase activity"/>
    <property type="evidence" value="ECO:0007669"/>
    <property type="project" value="UniProtKB-KW"/>
</dbReference>
<dbReference type="EMBL" id="LNXT01000044">
    <property type="protein sequence ID" value="KTC68916.1"/>
    <property type="molecule type" value="Genomic_DNA"/>
</dbReference>
<dbReference type="STRING" id="28083.Lbir_2449"/>
<evidence type="ECO:0000313" key="9">
    <source>
        <dbReference type="Proteomes" id="UP000054735"/>
    </source>
</evidence>
<dbReference type="InterPro" id="IPR012000">
    <property type="entry name" value="Thiamin_PyroP_enz_cen_dom"/>
</dbReference>
<dbReference type="CDD" id="cd07035">
    <property type="entry name" value="TPP_PYR_POX_like"/>
    <property type="match status" value="1"/>
</dbReference>
<dbReference type="Pfam" id="PF02776">
    <property type="entry name" value="TPP_enzyme_N"/>
    <property type="match status" value="1"/>
</dbReference>
<dbReference type="RefSeq" id="WP_058524448.1">
    <property type="nucleotide sequence ID" value="NZ_CAAAHV010000003.1"/>
</dbReference>
<organism evidence="8 10">
    <name type="scientific">Legionella birminghamensis</name>
    <dbReference type="NCBI Taxonomy" id="28083"/>
    <lineage>
        <taxon>Bacteria</taxon>
        <taxon>Pseudomonadati</taxon>
        <taxon>Pseudomonadota</taxon>
        <taxon>Gammaproteobacteria</taxon>
        <taxon>Legionellales</taxon>
        <taxon>Legionellaceae</taxon>
        <taxon>Legionella</taxon>
    </lineage>
</organism>
<gene>
    <name evidence="8" type="primary">iolD</name>
    <name evidence="7" type="ORF">Lbir_2449</name>
    <name evidence="8" type="ORF">NCTC12437_01205</name>
</gene>
<sequence>MNTIKLTMAQALLRFLANQYVKLDSIEYRFVQGVFGIFGHGNVTGIGEALEFDACGLTYYQGHNEQGMAHAATAFAKQRNRLGIFVCTSSIGPGATNMITAAATATTNRIPLLLLPGDIFSCRQPDPVLQQLEAAHDYTVSVNDCFKPVSKYWDRIQRPEQLMTACMNAFRVLTDPAETGTVTLCLPQDVQSESYDYPVSFFGKRIWRIDRETVSQQAIDEAANLLAKAQKPFIIAGGGIHYSLAAETLAEFALKHDIPVAETQAGKSALPASHPMNVGGIGVTGSEAANLLAAQADLILVVGSRLQDFTTASKWGFKNEHCQFIHLNISRYDAIKMNSLVLKGDAKSGLVQLSKAISNYETSIAYQNHIQQTRLTWQNEVNKVCSLPANTANGLHQTAIIGLLNQFTSKEDVIIGAAGSLPGDLHRLWQSKAVKDYHLEYAYSCMGYEISAGLGVRMAKGEKNGEVYVLVGDGSYIMLHSELLTCIQEGLKITVILFDNHGYQCIRNLQEAHGSMGFGNEFRYRSQKNNQLSGDYLQIDFCQYAKALGAKAIYADSYDNFQAALETARQSILSTVIVLPVLPGTMSRGYETWWRVGIAEVSKSEKVKAAYDKMQLQIENAKLF</sequence>
<dbReference type="Gene3D" id="3.40.50.1220">
    <property type="entry name" value="TPP-binding domain"/>
    <property type="match status" value="1"/>
</dbReference>
<dbReference type="GO" id="GO:0009097">
    <property type="term" value="P:isoleucine biosynthetic process"/>
    <property type="evidence" value="ECO:0007669"/>
    <property type="project" value="TreeGrafter"/>
</dbReference>
<dbReference type="Proteomes" id="UP000054735">
    <property type="component" value="Unassembled WGS sequence"/>
</dbReference>
<dbReference type="AlphaFoldDB" id="A0A378I9B7"/>
<evidence type="ECO:0000259" key="5">
    <source>
        <dbReference type="Pfam" id="PF02775"/>
    </source>
</evidence>
<proteinExistence type="inferred from homology"/>
<dbReference type="GO" id="GO:0050660">
    <property type="term" value="F:flavin adenine dinucleotide binding"/>
    <property type="evidence" value="ECO:0007669"/>
    <property type="project" value="TreeGrafter"/>
</dbReference>
<dbReference type="GO" id="GO:0019310">
    <property type="term" value="P:inositol catabolic process"/>
    <property type="evidence" value="ECO:0007669"/>
    <property type="project" value="InterPro"/>
</dbReference>
<reference evidence="7 9" key="1">
    <citation type="submission" date="2015-11" db="EMBL/GenBank/DDBJ databases">
        <title>Genomic analysis of 38 Legionella species identifies large and diverse effector repertoires.</title>
        <authorList>
            <person name="Burstein D."/>
            <person name="Amaro F."/>
            <person name="Zusman T."/>
            <person name="Lifshitz Z."/>
            <person name="Cohen O."/>
            <person name="Gilbert J.A."/>
            <person name="Pupko T."/>
            <person name="Shuman H.A."/>
            <person name="Segal G."/>
        </authorList>
    </citation>
    <scope>NUCLEOTIDE SEQUENCE [LARGE SCALE GENOMIC DNA]</scope>
    <source>
        <strain evidence="7 9">CDC#1407-AL-14</strain>
    </source>
</reference>
<reference evidence="8 10" key="2">
    <citation type="submission" date="2018-06" db="EMBL/GenBank/DDBJ databases">
        <authorList>
            <consortium name="Pathogen Informatics"/>
            <person name="Doyle S."/>
        </authorList>
    </citation>
    <scope>NUCLEOTIDE SEQUENCE [LARGE SCALE GENOMIC DNA]</scope>
    <source>
        <strain evidence="8 10">NCTC12437</strain>
    </source>
</reference>
<evidence type="ECO:0000259" key="4">
    <source>
        <dbReference type="Pfam" id="PF00205"/>
    </source>
</evidence>
<dbReference type="EC" id="3.7.1.-" evidence="8"/>
<dbReference type="GO" id="GO:0000287">
    <property type="term" value="F:magnesium ion binding"/>
    <property type="evidence" value="ECO:0007669"/>
    <property type="project" value="InterPro"/>
</dbReference>
<dbReference type="PANTHER" id="PTHR18968">
    <property type="entry name" value="THIAMINE PYROPHOSPHATE ENZYMES"/>
    <property type="match status" value="1"/>
</dbReference>
<dbReference type="EC" id="1.-.-.-" evidence="8"/>
<dbReference type="InterPro" id="IPR045229">
    <property type="entry name" value="TPP_enz"/>
</dbReference>
<dbReference type="CDD" id="cd02003">
    <property type="entry name" value="TPP_IolD"/>
    <property type="match status" value="1"/>
</dbReference>
<dbReference type="GO" id="GO:0016823">
    <property type="term" value="F:hydrolase activity, acting on acid carbon-carbon bonds, in ketonic substances"/>
    <property type="evidence" value="ECO:0007669"/>
    <property type="project" value="InterPro"/>
</dbReference>
<evidence type="ECO:0000313" key="7">
    <source>
        <dbReference type="EMBL" id="KTC68916.1"/>
    </source>
</evidence>
<evidence type="ECO:0000256" key="1">
    <source>
        <dbReference type="ARBA" id="ARBA00007812"/>
    </source>
</evidence>
<dbReference type="SUPFAM" id="SSF52518">
    <property type="entry name" value="Thiamin diphosphate-binding fold (THDP-binding)"/>
    <property type="match status" value="2"/>
</dbReference>
<dbReference type="GO" id="GO:0003984">
    <property type="term" value="F:acetolactate synthase activity"/>
    <property type="evidence" value="ECO:0007669"/>
    <property type="project" value="TreeGrafter"/>
</dbReference>
<feature type="domain" description="Thiamine pyrophosphate enzyme TPP-binding" evidence="5">
    <location>
        <begin position="418"/>
        <end position="575"/>
    </location>
</feature>
<evidence type="ECO:0000256" key="3">
    <source>
        <dbReference type="RuleBase" id="RU362132"/>
    </source>
</evidence>
<dbReference type="Gene3D" id="3.40.50.970">
    <property type="match status" value="2"/>
</dbReference>
<evidence type="ECO:0000259" key="6">
    <source>
        <dbReference type="Pfam" id="PF02776"/>
    </source>
</evidence>
<dbReference type="EMBL" id="UGNW01000001">
    <property type="protein sequence ID" value="STX31432.1"/>
    <property type="molecule type" value="Genomic_DNA"/>
</dbReference>
<accession>A0A378I9B7</accession>
<evidence type="ECO:0000313" key="10">
    <source>
        <dbReference type="Proteomes" id="UP000255066"/>
    </source>
</evidence>
<keyword evidence="9" id="KW-1185">Reference proteome</keyword>
<keyword evidence="8" id="KW-0378">Hydrolase</keyword>
<dbReference type="Pfam" id="PF02775">
    <property type="entry name" value="TPP_enzyme_C"/>
    <property type="match status" value="1"/>
</dbReference>
<evidence type="ECO:0000313" key="8">
    <source>
        <dbReference type="EMBL" id="STX31432.1"/>
    </source>
</evidence>
<dbReference type="GO" id="GO:0009099">
    <property type="term" value="P:L-valine biosynthetic process"/>
    <property type="evidence" value="ECO:0007669"/>
    <property type="project" value="TreeGrafter"/>
</dbReference>
<dbReference type="InterPro" id="IPR011766">
    <property type="entry name" value="TPP_enzyme_TPP-bd"/>
</dbReference>
<dbReference type="InterPro" id="IPR030817">
    <property type="entry name" value="Myo_inos_IolD"/>
</dbReference>
<dbReference type="SUPFAM" id="SSF52467">
    <property type="entry name" value="DHS-like NAD/FAD-binding domain"/>
    <property type="match status" value="1"/>
</dbReference>
<dbReference type="OrthoDB" id="3194735at2"/>
<feature type="domain" description="Thiamine pyrophosphate enzyme central" evidence="4">
    <location>
        <begin position="219"/>
        <end position="353"/>
    </location>
</feature>
<dbReference type="GO" id="GO:0005948">
    <property type="term" value="C:acetolactate synthase complex"/>
    <property type="evidence" value="ECO:0007669"/>
    <property type="project" value="TreeGrafter"/>
</dbReference>
<dbReference type="Pfam" id="PF00205">
    <property type="entry name" value="TPP_enzyme_M"/>
    <property type="match status" value="1"/>
</dbReference>
<dbReference type="InterPro" id="IPR012001">
    <property type="entry name" value="Thiamin_PyroP_enz_TPP-bd_dom"/>
</dbReference>
<feature type="domain" description="Thiamine pyrophosphate enzyme N-terminal TPP-binding" evidence="6">
    <location>
        <begin position="31"/>
        <end position="125"/>
    </location>
</feature>
<dbReference type="NCBIfam" id="TIGR04377">
    <property type="entry name" value="myo_inos_iolD"/>
    <property type="match status" value="1"/>
</dbReference>
<dbReference type="InterPro" id="IPR029035">
    <property type="entry name" value="DHS-like_NAD/FAD-binding_dom"/>
</dbReference>
<dbReference type="GO" id="GO:0030976">
    <property type="term" value="F:thiamine pyrophosphate binding"/>
    <property type="evidence" value="ECO:0007669"/>
    <property type="project" value="InterPro"/>
</dbReference>
<name>A0A378I9B7_9GAMM</name>
<dbReference type="InterPro" id="IPR029061">
    <property type="entry name" value="THDP-binding"/>
</dbReference>
<dbReference type="Proteomes" id="UP000255066">
    <property type="component" value="Unassembled WGS sequence"/>
</dbReference>